<feature type="region of interest" description="Disordered" evidence="5">
    <location>
        <begin position="458"/>
        <end position="496"/>
    </location>
</feature>
<dbReference type="GO" id="GO:0005524">
    <property type="term" value="F:ATP binding"/>
    <property type="evidence" value="ECO:0007669"/>
    <property type="project" value="UniProtKB-KW"/>
</dbReference>
<keyword evidence="2 6" id="KW-0808">Transferase</keyword>
<proteinExistence type="inferred from homology"/>
<evidence type="ECO:0000313" key="6">
    <source>
        <dbReference type="EMBL" id="KZS99235.1"/>
    </source>
</evidence>
<name>A0A165ALT6_9AGAM</name>
<reference evidence="6 7" key="1">
    <citation type="journal article" date="2016" name="Mol. Biol. Evol.">
        <title>Comparative Genomics of Early-Diverging Mushroom-Forming Fungi Provides Insights into the Origins of Lignocellulose Decay Capabilities.</title>
        <authorList>
            <person name="Nagy L.G."/>
            <person name="Riley R."/>
            <person name="Tritt A."/>
            <person name="Adam C."/>
            <person name="Daum C."/>
            <person name="Floudas D."/>
            <person name="Sun H."/>
            <person name="Yadav J.S."/>
            <person name="Pangilinan J."/>
            <person name="Larsson K.H."/>
            <person name="Matsuura K."/>
            <person name="Barry K."/>
            <person name="Labutti K."/>
            <person name="Kuo R."/>
            <person name="Ohm R.A."/>
            <person name="Bhattacharya S.S."/>
            <person name="Shirouzu T."/>
            <person name="Yoshinaga Y."/>
            <person name="Martin F.M."/>
            <person name="Grigoriev I.V."/>
            <person name="Hibbett D.S."/>
        </authorList>
    </citation>
    <scope>NUCLEOTIDE SEQUENCE [LARGE SCALE GENOMIC DNA]</scope>
    <source>
        <strain evidence="6 7">HHB9708</strain>
    </source>
</reference>
<dbReference type="PANTHER" id="PTHR11088">
    <property type="entry name" value="TRNA DIMETHYLALLYLTRANSFERASE"/>
    <property type="match status" value="1"/>
</dbReference>
<sequence>MKSPFHPLIAIVGTTGVSKSRLAVELALHIKLRQNAKIINADAMQVYAGLDITTNKMTLQEQRGIEHLLMSFKSPGEQYVVGQWVSDAAKLIDEMHTQQEVPIVVGGTAYWIQHLLFPNRLASLPLGHEASNQPAPLSIELSDSIQSLSTQLKEIWTSLPASAPSASTDPTAAHDLHALLSAIDPTIASRWHWKDSRKVLTSLRVAKDHGKKPSDVHANQAAEVAPRYDTLIFWLFSEPDILNPRLDARVDQMLEQGLLEEIRSVRELVEAGTSSASDTEASNASPPPDYTLGIFQSIGFREFDFYLSSSPNDSEQDKRFREAVDLMKLSTRQYARRQIKWLRSKLLPAVRSSDRTKLFVLDANNLGDEWTRDVRDVALDLTDRFLDRGQLPDPTSLSSLAARILISEEDHMSDGVELIQARGHIICPTCTTDPSRPLMVEQGEQWNLHQRTRRHRRALKKKYSRRESQNNSDVESTSLLPLGETKRDPSEVTQSP</sequence>
<dbReference type="HAMAP" id="MF_00185">
    <property type="entry name" value="IPP_trans"/>
    <property type="match status" value="1"/>
</dbReference>
<dbReference type="Gene3D" id="1.10.20.140">
    <property type="match status" value="1"/>
</dbReference>
<evidence type="ECO:0000256" key="4">
    <source>
        <dbReference type="ARBA" id="ARBA00022840"/>
    </source>
</evidence>
<evidence type="ECO:0000256" key="2">
    <source>
        <dbReference type="ARBA" id="ARBA00022679"/>
    </source>
</evidence>
<dbReference type="GO" id="GO:0052381">
    <property type="term" value="F:tRNA dimethylallyltransferase activity"/>
    <property type="evidence" value="ECO:0007669"/>
    <property type="project" value="InterPro"/>
</dbReference>
<dbReference type="InterPro" id="IPR027417">
    <property type="entry name" value="P-loop_NTPase"/>
</dbReference>
<evidence type="ECO:0000256" key="3">
    <source>
        <dbReference type="ARBA" id="ARBA00022741"/>
    </source>
</evidence>
<dbReference type="Pfam" id="PF01715">
    <property type="entry name" value="IPPT"/>
    <property type="match status" value="1"/>
</dbReference>
<dbReference type="AlphaFoldDB" id="A0A165ALT6"/>
<dbReference type="SUPFAM" id="SSF52540">
    <property type="entry name" value="P-loop containing nucleoside triphosphate hydrolases"/>
    <property type="match status" value="1"/>
</dbReference>
<gene>
    <name evidence="6" type="ORF">SISNIDRAFT_448099</name>
</gene>
<evidence type="ECO:0000256" key="5">
    <source>
        <dbReference type="SAM" id="MobiDB-lite"/>
    </source>
</evidence>
<dbReference type="Gene3D" id="3.30.160.60">
    <property type="entry name" value="Classic Zinc Finger"/>
    <property type="match status" value="1"/>
</dbReference>
<dbReference type="InterPro" id="IPR018022">
    <property type="entry name" value="IPT"/>
</dbReference>
<evidence type="ECO:0000313" key="7">
    <source>
        <dbReference type="Proteomes" id="UP000076722"/>
    </source>
</evidence>
<dbReference type="EMBL" id="KV419394">
    <property type="protein sequence ID" value="KZS99235.1"/>
    <property type="molecule type" value="Genomic_DNA"/>
</dbReference>
<dbReference type="Proteomes" id="UP000076722">
    <property type="component" value="Unassembled WGS sequence"/>
</dbReference>
<dbReference type="InterPro" id="IPR039657">
    <property type="entry name" value="Dimethylallyltransferase"/>
</dbReference>
<accession>A0A165ALT6</accession>
<organism evidence="6 7">
    <name type="scientific">Sistotremastrum niveocremeum HHB9708</name>
    <dbReference type="NCBI Taxonomy" id="1314777"/>
    <lineage>
        <taxon>Eukaryota</taxon>
        <taxon>Fungi</taxon>
        <taxon>Dikarya</taxon>
        <taxon>Basidiomycota</taxon>
        <taxon>Agaricomycotina</taxon>
        <taxon>Agaricomycetes</taxon>
        <taxon>Sistotremastrales</taxon>
        <taxon>Sistotremastraceae</taxon>
        <taxon>Sertulicium</taxon>
        <taxon>Sertulicium niveocremeum</taxon>
    </lineage>
</organism>
<comment type="similarity">
    <text evidence="1">Belongs to the IPP transferase family.</text>
</comment>
<dbReference type="GO" id="GO:0005739">
    <property type="term" value="C:mitochondrion"/>
    <property type="evidence" value="ECO:0007669"/>
    <property type="project" value="TreeGrafter"/>
</dbReference>
<feature type="compositionally biased region" description="Polar residues" evidence="5">
    <location>
        <begin position="469"/>
        <end position="479"/>
    </location>
</feature>
<keyword evidence="4" id="KW-0067">ATP-binding</keyword>
<dbReference type="STRING" id="1314777.A0A165ALT6"/>
<dbReference type="OrthoDB" id="775260at2759"/>
<keyword evidence="3" id="KW-0547">Nucleotide-binding</keyword>
<dbReference type="PANTHER" id="PTHR11088:SF89">
    <property type="entry name" value="TRNA DIMETHYLALLYLTRANSFERASE"/>
    <property type="match status" value="1"/>
</dbReference>
<protein>
    <submittedName>
        <fullName evidence="6">tRNA isopentenyltransferase</fullName>
    </submittedName>
</protein>
<dbReference type="GO" id="GO:0006400">
    <property type="term" value="P:tRNA modification"/>
    <property type="evidence" value="ECO:0007669"/>
    <property type="project" value="TreeGrafter"/>
</dbReference>
<keyword evidence="7" id="KW-1185">Reference proteome</keyword>
<dbReference type="Gene3D" id="3.40.50.300">
    <property type="entry name" value="P-loop containing nucleotide triphosphate hydrolases"/>
    <property type="match status" value="1"/>
</dbReference>
<evidence type="ECO:0000256" key="1">
    <source>
        <dbReference type="ARBA" id="ARBA00005842"/>
    </source>
</evidence>